<evidence type="ECO:0000259" key="1">
    <source>
        <dbReference type="Pfam" id="PF04187"/>
    </source>
</evidence>
<gene>
    <name evidence="3" type="ORF">CH376_10140</name>
    <name evidence="2" type="ORF">CH380_07935</name>
</gene>
<dbReference type="InterPro" id="IPR007314">
    <property type="entry name" value="Cofac_haem-bd_dom"/>
</dbReference>
<evidence type="ECO:0000313" key="4">
    <source>
        <dbReference type="Proteomes" id="UP000232149"/>
    </source>
</evidence>
<protein>
    <recommendedName>
        <fullName evidence="1">Haem-binding uptake Tiki superfamily ChaN domain-containing protein</fullName>
    </recommendedName>
</protein>
<dbReference type="CDD" id="cd14727">
    <property type="entry name" value="ChanN-like"/>
    <property type="match status" value="1"/>
</dbReference>
<dbReference type="Proteomes" id="UP000232149">
    <property type="component" value="Unassembled WGS sequence"/>
</dbReference>
<feature type="domain" description="Haem-binding uptake Tiki superfamily ChaN" evidence="1">
    <location>
        <begin position="26"/>
        <end position="230"/>
    </location>
</feature>
<name>A0A2M9YR13_9LEPT</name>
<dbReference type="EMBL" id="NPDV01000005">
    <property type="protein sequence ID" value="PJZ53981.1"/>
    <property type="molecule type" value="Genomic_DNA"/>
</dbReference>
<evidence type="ECO:0000313" key="3">
    <source>
        <dbReference type="EMBL" id="PJZ62049.1"/>
    </source>
</evidence>
<dbReference type="SUPFAM" id="SSF159501">
    <property type="entry name" value="EreA/ChaN-like"/>
    <property type="match status" value="1"/>
</dbReference>
<dbReference type="EMBL" id="NPDU01000022">
    <property type="protein sequence ID" value="PJZ62049.1"/>
    <property type="molecule type" value="Genomic_DNA"/>
</dbReference>
<sequence length="272" mass="30903">MKEISRPYSIQKGSTATGVDAEAIFNSFRNYDILIFGEEHDDVAGHKIRLDWFKKISASNEVILSLEMLERDQQKTLDEYLSGQIGEKTFFNSLKLWPNHLRDYHPFLQYAKEHGIPVIASNVPKKYANLVSSSGLETLFSIRSVFLPPKYLIRKFSQEGYETKIKNALQSHPGASSDETTLRRFIDAQSLWDAGMTDSIANAFLTRGKKIVHINGRFHSDEGFGVTHRLRELGFKVLTVSMFPLGPEESIPRGTIDGNDFTVVTERKEKEN</sequence>
<dbReference type="Proteomes" id="UP000232188">
    <property type="component" value="Unassembled WGS sequence"/>
</dbReference>
<organism evidence="2 5">
    <name type="scientific">Leptospira adleri</name>
    <dbReference type="NCBI Taxonomy" id="2023186"/>
    <lineage>
        <taxon>Bacteria</taxon>
        <taxon>Pseudomonadati</taxon>
        <taxon>Spirochaetota</taxon>
        <taxon>Spirochaetia</taxon>
        <taxon>Leptospirales</taxon>
        <taxon>Leptospiraceae</taxon>
        <taxon>Leptospira</taxon>
    </lineage>
</organism>
<keyword evidence="4" id="KW-1185">Reference proteome</keyword>
<reference evidence="4 5" key="1">
    <citation type="submission" date="2017-07" db="EMBL/GenBank/DDBJ databases">
        <title>Leptospira spp. isolated from tropical soils.</title>
        <authorList>
            <person name="Thibeaux R."/>
            <person name="Iraola G."/>
            <person name="Ferres I."/>
            <person name="Bierque E."/>
            <person name="Girault D."/>
            <person name="Soupe-Gilbert M.-E."/>
            <person name="Picardeau M."/>
            <person name="Goarant C."/>
        </authorList>
    </citation>
    <scope>NUCLEOTIDE SEQUENCE [LARGE SCALE GENOMIC DNA]</scope>
    <source>
        <strain evidence="2 5">FH2-B-C1</strain>
        <strain evidence="3 4">FH2-B-D1</strain>
    </source>
</reference>
<accession>A0A2M9YR13</accession>
<evidence type="ECO:0000313" key="2">
    <source>
        <dbReference type="EMBL" id="PJZ53981.1"/>
    </source>
</evidence>
<dbReference type="Pfam" id="PF04187">
    <property type="entry name" value="Cofac_haem_bdg"/>
    <property type="match status" value="1"/>
</dbReference>
<proteinExistence type="predicted"/>
<dbReference type="AlphaFoldDB" id="A0A2M9YR13"/>
<comment type="caution">
    <text evidence="2">The sequence shown here is derived from an EMBL/GenBank/DDBJ whole genome shotgun (WGS) entry which is preliminary data.</text>
</comment>
<dbReference type="Gene3D" id="3.40.50.11550">
    <property type="match status" value="1"/>
</dbReference>
<evidence type="ECO:0000313" key="5">
    <source>
        <dbReference type="Proteomes" id="UP000232188"/>
    </source>
</evidence>